<protein>
    <submittedName>
        <fullName evidence="2">Uncharacterized protein</fullName>
    </submittedName>
</protein>
<evidence type="ECO:0000256" key="1">
    <source>
        <dbReference type="SAM" id="MobiDB-lite"/>
    </source>
</evidence>
<dbReference type="EMBL" id="AKWF02000096">
    <property type="protein sequence ID" value="EMO61506.1"/>
    <property type="molecule type" value="Genomic_DNA"/>
</dbReference>
<dbReference type="Proteomes" id="UP000012159">
    <property type="component" value="Unassembled WGS sequence"/>
</dbReference>
<organism evidence="2 3">
    <name type="scientific">Leptospira borgpetersenii serovar Pomona str. 200901868</name>
    <dbReference type="NCBI Taxonomy" id="1192866"/>
    <lineage>
        <taxon>Bacteria</taxon>
        <taxon>Pseudomonadati</taxon>
        <taxon>Spirochaetota</taxon>
        <taxon>Spirochaetia</taxon>
        <taxon>Leptospirales</taxon>
        <taxon>Leptospiraceae</taxon>
        <taxon>Leptospira</taxon>
    </lineage>
</organism>
<sequence>MFFRTRTIFLAQFLLAGLLGFGMSGELSASENEVLKAPQVLVHQEEVDRVLSVPVARETSTLDQDDFFVSNSKAIGKTKSYRANSIWKEISSSGMYNIVTNFQSLHSNFQNFDLRFENTTLSTIRNFSIETRMSILTKLGSSSVLSLEDFEKLKIKNVSGRSRETVVSYMIRNFLTLSLFQNLFCSEVSLVLLENYIYPSQQIKLVGNLAKKTLIQINQFDKNRKEFSVRSFPKLVRVTTFLSIFPWLGKLMFLHQKEEANQIYSPIFSFVIRAMGLLHLPFVSADQHFERFASEIQTYASLKTVVEIERNHSPKKEDISFKTPTNEGVIETEERV</sequence>
<name>M6W275_LEPBO</name>
<evidence type="ECO:0000313" key="2">
    <source>
        <dbReference type="EMBL" id="EMO61506.1"/>
    </source>
</evidence>
<accession>M6W275</accession>
<gene>
    <name evidence="2" type="ORF">LEP1GSC133_3340</name>
</gene>
<evidence type="ECO:0000313" key="3">
    <source>
        <dbReference type="Proteomes" id="UP000012159"/>
    </source>
</evidence>
<feature type="region of interest" description="Disordered" evidence="1">
    <location>
        <begin position="316"/>
        <end position="336"/>
    </location>
</feature>
<proteinExistence type="predicted"/>
<reference evidence="2 3" key="1">
    <citation type="submission" date="2013-01" db="EMBL/GenBank/DDBJ databases">
        <authorList>
            <person name="Harkins D.M."/>
            <person name="Durkin A.S."/>
            <person name="Brinkac L.M."/>
            <person name="Haft D.H."/>
            <person name="Selengut J.D."/>
            <person name="Sanka R."/>
            <person name="DePew J."/>
            <person name="Purushe J."/>
            <person name="Picardeau M."/>
            <person name="Werts C."/>
            <person name="Goarant C."/>
            <person name="Vinetz J.M."/>
            <person name="Sutton G.G."/>
            <person name="Nierman W.C."/>
            <person name="Fouts D.E."/>
        </authorList>
    </citation>
    <scope>NUCLEOTIDE SEQUENCE [LARGE SCALE GENOMIC DNA]</scope>
    <source>
        <strain evidence="2 3">200901868</strain>
    </source>
</reference>
<dbReference type="AlphaFoldDB" id="M6W275"/>
<comment type="caution">
    <text evidence="2">The sequence shown here is derived from an EMBL/GenBank/DDBJ whole genome shotgun (WGS) entry which is preliminary data.</text>
</comment>
<dbReference type="STRING" id="1192866.LEP1GSC133_3340"/>